<dbReference type="Proteomes" id="UP000215450">
    <property type="component" value="Unassembled WGS sequence"/>
</dbReference>
<organism evidence="2">
    <name type="scientific">Kingella negevensis</name>
    <dbReference type="NCBI Taxonomy" id="1522312"/>
    <lineage>
        <taxon>Bacteria</taxon>
        <taxon>Pseudomonadati</taxon>
        <taxon>Pseudomonadota</taxon>
        <taxon>Betaproteobacteria</taxon>
        <taxon>Neisseriales</taxon>
        <taxon>Neisseriaceae</taxon>
        <taxon>Kingella</taxon>
    </lineage>
</organism>
<protein>
    <submittedName>
        <fullName evidence="2">Gene 25-like lysozyme</fullName>
    </submittedName>
</protein>
<gene>
    <name evidence="2" type="ORF">KEBURONENSIS_02121</name>
    <name evidence="3" type="ORF">KEBURONENSIS_02129</name>
</gene>
<dbReference type="OrthoDB" id="9802846at2"/>
<dbReference type="InterPro" id="IPR007048">
    <property type="entry name" value="IraD/Gp25-like"/>
</dbReference>
<name>A0A238HIP7_9NEIS</name>
<dbReference type="Gene3D" id="3.10.450.40">
    <property type="match status" value="1"/>
</dbReference>
<reference evidence="3 4" key="2">
    <citation type="submission" date="2017-06" db="EMBL/GenBank/DDBJ databases">
        <authorList>
            <person name="Kim H.J."/>
            <person name="Triplett B.A."/>
        </authorList>
    </citation>
    <scope>NUCLEOTIDE SEQUENCE [LARGE SCALE GENOMIC DNA]</scope>
    <source>
        <strain evidence="3">Kingella_eburonensis</strain>
    </source>
</reference>
<dbReference type="RefSeq" id="WP_038312732.1">
    <property type="nucleotide sequence ID" value="NZ_FXUV02000086.1"/>
</dbReference>
<dbReference type="AlphaFoldDB" id="A0A238HIP7"/>
<dbReference type="SUPFAM" id="SSF160719">
    <property type="entry name" value="gpW/gp25-like"/>
    <property type="match status" value="1"/>
</dbReference>
<evidence type="ECO:0000313" key="4">
    <source>
        <dbReference type="Proteomes" id="UP000215450"/>
    </source>
</evidence>
<keyword evidence="4" id="KW-1185">Reference proteome</keyword>
<dbReference type="Pfam" id="PF04965">
    <property type="entry name" value="GPW_gp25"/>
    <property type="match status" value="1"/>
</dbReference>
<evidence type="ECO:0000313" key="3">
    <source>
        <dbReference type="EMBL" id="SNB84301.1"/>
    </source>
</evidence>
<dbReference type="EMBL" id="FXUV01000084">
    <property type="protein sequence ID" value="SMQ13583.1"/>
    <property type="molecule type" value="Genomic_DNA"/>
</dbReference>
<evidence type="ECO:0000259" key="1">
    <source>
        <dbReference type="Pfam" id="PF04965"/>
    </source>
</evidence>
<feature type="domain" description="IraD/Gp25-like" evidence="1">
    <location>
        <begin position="22"/>
        <end position="90"/>
    </location>
</feature>
<proteinExistence type="predicted"/>
<reference evidence="2" key="1">
    <citation type="submission" date="2017-05" db="EMBL/GenBank/DDBJ databases">
        <authorList>
            <person name="Song R."/>
            <person name="Chenine A.L."/>
            <person name="Ruprecht R.M."/>
        </authorList>
    </citation>
    <scope>NUCLEOTIDE SEQUENCE</scope>
    <source>
        <strain evidence="2">Kingella_eburonensis</strain>
    </source>
</reference>
<evidence type="ECO:0000313" key="2">
    <source>
        <dbReference type="EMBL" id="SMQ13583.1"/>
    </source>
</evidence>
<accession>A0A238HIP7</accession>
<sequence length="124" mass="14048">MNYEHPISQHWQLAQGGHGITQGAEDIDLCIHNILSTRKGADVLRPDFGSNHFDYLDTPEDIFVPNVVREITLAIQTWEKRAVVERVRFSGNAPHITMIVEWRIADDIASELYQTQIYATGTAT</sequence>
<dbReference type="EMBL" id="FXUV02000086">
    <property type="protein sequence ID" value="SNB84301.1"/>
    <property type="molecule type" value="Genomic_DNA"/>
</dbReference>